<dbReference type="PANTHER" id="PTHR24006">
    <property type="entry name" value="UBIQUITIN CARBOXYL-TERMINAL HYDROLASE"/>
    <property type="match status" value="1"/>
</dbReference>
<feature type="compositionally biased region" description="Basic residues" evidence="1">
    <location>
        <begin position="960"/>
        <end position="973"/>
    </location>
</feature>
<sequence>MIKNQKQYSKNCKELINILFLGLFKIENNTNISNNNYINNNNINRTYTYNIGDYNEELTINFGARFKHKKTRKTVYQLLVQLINYSNDYLNQISELFLKKLKIIKPPNSWNYSLKYELKKKTTDYLGLKNLGSTCFLNSLIQQFFMIPKLRKRIVNLNIEPNNENIVYQLQLLFAHLLEDEKKYIDTRNFCKTFKDFNNKPLNVSKQMDVYEFLTMFWSHINNYNEPKELFKKYFEGKFLNEINESKSNQIISQKVENFFVISLEVKNKLKLQDSLDQYFQSEFLTGENQFYSEQLKKKVDAIKKTYVSSLPNYLILHLKRFEWDYNLMKRFKINTKFKFPQKLNFSKYFKLNTVNNQDYNLNGIIVHWGTSESGHYYSLIKDDNGGVNNDKDYDVEKDTGFKEKKIRQRWYRFDDTNVSEFNPKKIPEECYGGNDQINNTLEKNFVEKNYSAYMLIYKKNESLDNKHDPKLSRSITQQTPNKNQIINQIWKNNSIFLFNKYFYEKQFFQFLNNFIESNKNVHYNDKGSNNNNNNNNNGSSSSSSSSIVYNNKDKYNNIGSNNSNGNNYKNKFLNSLEIIELVLIYYFKKYNNKNNNFNQKDVLEYYGINKLLNFNFFKKIFIEKINPKSLDNDHDHDNNNNDNDNDNNDNDNGIGNDNNNKIDNELIISIFNDWVLLILNFIKNHYKKHYLPNNQIHNISNNNKNDQKVYNNEIVISILINLTNLIQNETKYTKDKFNEIFINNFNEIWSTFLFLDNQNNNYLDNNLINYLIFLKRGIKLNLKKNTKLITSDKLKIQNLDEIKIGLKKEFLLFNEQKITLYFKIINYCLNNSYDYQQYIGNSNTFFWCIKNFILRSNNYPKITKMFLKILKTNLLNFQKLRKKMLSYILRDDTYFLNSPTNLITILNLLLIDKEDQIGFCAFNGFNKLSKFLLFKLNLISNKKNSQNKNIMKNNTKNSNRNKKKPNKNHKHNNSNNNNNIINKGDNSNSGSSSNKNISRSRSRSTNSNKNSNNNNNTNNSNQNEDLNIIESSIIILEKGLNWIDFSKNQKNIKKIAQLWGERKLLIDTFKIKSQTQTLETIQQLSKDLVQTNIVEDDLITIAKRFATLENKTILCTEYMLKGMHDNHKKRTKMLDKVIKMTEKVKFMNMKNDLQEIIGLFPKEEEL</sequence>
<dbReference type="PROSITE" id="PS50235">
    <property type="entry name" value="USP_3"/>
    <property type="match status" value="1"/>
</dbReference>
<dbReference type="Gene3D" id="3.90.70.10">
    <property type="entry name" value="Cysteine proteinases"/>
    <property type="match status" value="1"/>
</dbReference>
<comment type="caution">
    <text evidence="3">The sequence shown here is derived from an EMBL/GenBank/DDBJ whole genome shotgun (WGS) entry which is preliminary data.</text>
</comment>
<feature type="compositionally biased region" description="Low complexity" evidence="1">
    <location>
        <begin position="946"/>
        <end position="959"/>
    </location>
</feature>
<dbReference type="InterPro" id="IPR018200">
    <property type="entry name" value="USP_CS"/>
</dbReference>
<proteinExistence type="predicted"/>
<dbReference type="PROSITE" id="PS00973">
    <property type="entry name" value="USP_2"/>
    <property type="match status" value="1"/>
</dbReference>
<dbReference type="Proteomes" id="UP001150062">
    <property type="component" value="Unassembled WGS sequence"/>
</dbReference>
<name>A0ABQ8ZFI4_9EUKA</name>
<feature type="region of interest" description="Disordered" evidence="1">
    <location>
        <begin position="631"/>
        <end position="657"/>
    </location>
</feature>
<organism evidence="3 4">
    <name type="scientific">Anaeramoeba flamelloides</name>
    <dbReference type="NCBI Taxonomy" id="1746091"/>
    <lineage>
        <taxon>Eukaryota</taxon>
        <taxon>Metamonada</taxon>
        <taxon>Anaeramoebidae</taxon>
        <taxon>Anaeramoeba</taxon>
    </lineage>
</organism>
<feature type="compositionally biased region" description="Low complexity" evidence="1">
    <location>
        <begin position="528"/>
        <end position="547"/>
    </location>
</feature>
<gene>
    <name evidence="3" type="ORF">M0813_11208</name>
</gene>
<dbReference type="InterPro" id="IPR028889">
    <property type="entry name" value="USP"/>
</dbReference>
<feature type="domain" description="USP" evidence="2">
    <location>
        <begin position="126"/>
        <end position="461"/>
    </location>
</feature>
<evidence type="ECO:0000256" key="1">
    <source>
        <dbReference type="SAM" id="MobiDB-lite"/>
    </source>
</evidence>
<evidence type="ECO:0000259" key="2">
    <source>
        <dbReference type="PROSITE" id="PS50235"/>
    </source>
</evidence>
<feature type="compositionally biased region" description="Low complexity" evidence="1">
    <location>
        <begin position="974"/>
        <end position="1024"/>
    </location>
</feature>
<feature type="region of interest" description="Disordered" evidence="1">
    <location>
        <begin position="946"/>
        <end position="1024"/>
    </location>
</feature>
<evidence type="ECO:0000313" key="4">
    <source>
        <dbReference type="Proteomes" id="UP001150062"/>
    </source>
</evidence>
<dbReference type="GO" id="GO:0016787">
    <property type="term" value="F:hydrolase activity"/>
    <property type="evidence" value="ECO:0007669"/>
    <property type="project" value="UniProtKB-KW"/>
</dbReference>
<feature type="compositionally biased region" description="Basic and acidic residues" evidence="1">
    <location>
        <begin position="631"/>
        <end position="640"/>
    </location>
</feature>
<protein>
    <submittedName>
        <fullName evidence="3">Ubiquitin carboxyl-terminal hydrolase</fullName>
    </submittedName>
</protein>
<dbReference type="InterPro" id="IPR050164">
    <property type="entry name" value="Peptidase_C19"/>
</dbReference>
<dbReference type="InterPro" id="IPR038765">
    <property type="entry name" value="Papain-like_cys_pep_sf"/>
</dbReference>
<dbReference type="InterPro" id="IPR001394">
    <property type="entry name" value="Peptidase_C19_UCH"/>
</dbReference>
<accession>A0ABQ8ZFI4</accession>
<feature type="region of interest" description="Disordered" evidence="1">
    <location>
        <begin position="526"/>
        <end position="547"/>
    </location>
</feature>
<dbReference type="PROSITE" id="PS00972">
    <property type="entry name" value="USP_1"/>
    <property type="match status" value="1"/>
</dbReference>
<dbReference type="EMBL" id="JAOAOG010000003">
    <property type="protein sequence ID" value="KAJ6255648.1"/>
    <property type="molecule type" value="Genomic_DNA"/>
</dbReference>
<reference evidence="3" key="1">
    <citation type="submission" date="2022-08" db="EMBL/GenBank/DDBJ databases">
        <title>Novel sulfate-reducing endosymbionts in the free-living metamonad Anaeramoeba.</title>
        <authorList>
            <person name="Jerlstrom-Hultqvist J."/>
            <person name="Cepicka I."/>
            <person name="Gallot-Lavallee L."/>
            <person name="Salas-Leiva D."/>
            <person name="Curtis B.A."/>
            <person name="Zahonova K."/>
            <person name="Pipaliya S."/>
            <person name="Dacks J."/>
            <person name="Roger A.J."/>
        </authorList>
    </citation>
    <scope>NUCLEOTIDE SEQUENCE</scope>
    <source>
        <strain evidence="3">Schooner1</strain>
    </source>
</reference>
<keyword evidence="3" id="KW-0378">Hydrolase</keyword>
<dbReference type="Pfam" id="PF00443">
    <property type="entry name" value="UCH"/>
    <property type="match status" value="1"/>
</dbReference>
<keyword evidence="4" id="KW-1185">Reference proteome</keyword>
<dbReference type="SUPFAM" id="SSF54001">
    <property type="entry name" value="Cysteine proteinases"/>
    <property type="match status" value="1"/>
</dbReference>
<evidence type="ECO:0000313" key="3">
    <source>
        <dbReference type="EMBL" id="KAJ6255648.1"/>
    </source>
</evidence>
<dbReference type="PANTHER" id="PTHR24006:SF827">
    <property type="entry name" value="UBIQUITIN CARBOXYL-TERMINAL HYDROLASE 34"/>
    <property type="match status" value="1"/>
</dbReference>